<evidence type="ECO:0000256" key="3">
    <source>
        <dbReference type="ARBA" id="ARBA00022491"/>
    </source>
</evidence>
<dbReference type="FunFam" id="3.10.20.550:FF:000001">
    <property type="entry name" value="Histone deacetylase complex subunit SAP18"/>
    <property type="match status" value="1"/>
</dbReference>
<dbReference type="Pfam" id="PF06487">
    <property type="entry name" value="SAP18"/>
    <property type="match status" value="1"/>
</dbReference>
<evidence type="ECO:0000256" key="6">
    <source>
        <dbReference type="ARBA" id="ARBA00030511"/>
    </source>
</evidence>
<name>E4XBF2_OIKDI</name>
<dbReference type="InParanoid" id="E4XBF2"/>
<sequence length="162" mass="18741">MGVDSRMRSDVVQVSPKKESKSDPVDREKTCPMLLRVFHSKGRHNRPDDFARNQTLDNELQVYTWMDATLKEITNLVRGVNPETRKKGTEFHFAIVYQDTRMNRYRVKEIGKTISGGKSGDENISLQGSKFQIGDFMDIAIRDGGRNGHGSMRDDRRRYRPY</sequence>
<dbReference type="OrthoDB" id="440566at2759"/>
<dbReference type="PANTHER" id="PTHR13082:SF0">
    <property type="entry name" value="HISTONE DEACETYLASE COMPLEX SUBUNIT SAP18"/>
    <property type="match status" value="1"/>
</dbReference>
<evidence type="ECO:0000256" key="9">
    <source>
        <dbReference type="SAM" id="MobiDB-lite"/>
    </source>
</evidence>
<evidence type="ECO:0000256" key="5">
    <source>
        <dbReference type="ARBA" id="ARBA00023163"/>
    </source>
</evidence>
<dbReference type="GO" id="GO:0003714">
    <property type="term" value="F:transcription corepressor activity"/>
    <property type="evidence" value="ECO:0007669"/>
    <property type="project" value="TreeGrafter"/>
</dbReference>
<dbReference type="Proteomes" id="UP000001307">
    <property type="component" value="Unassembled WGS sequence"/>
</dbReference>
<reference evidence="10" key="1">
    <citation type="journal article" date="2010" name="Science">
        <title>Plasticity of animal genome architecture unmasked by rapid evolution of a pelagic tunicate.</title>
        <authorList>
            <person name="Denoeud F."/>
            <person name="Henriet S."/>
            <person name="Mungpakdee S."/>
            <person name="Aury J.M."/>
            <person name="Da Silva C."/>
            <person name="Brinkmann H."/>
            <person name="Mikhaleva J."/>
            <person name="Olsen L.C."/>
            <person name="Jubin C."/>
            <person name="Canestro C."/>
            <person name="Bouquet J.M."/>
            <person name="Danks G."/>
            <person name="Poulain J."/>
            <person name="Campsteijn C."/>
            <person name="Adamski M."/>
            <person name="Cross I."/>
            <person name="Yadetie F."/>
            <person name="Muffato M."/>
            <person name="Louis A."/>
            <person name="Butcher S."/>
            <person name="Tsagkogeorga G."/>
            <person name="Konrad A."/>
            <person name="Singh S."/>
            <person name="Jensen M.F."/>
            <person name="Cong E.H."/>
            <person name="Eikeseth-Otteraa H."/>
            <person name="Noel B."/>
            <person name="Anthouard V."/>
            <person name="Porcel B.M."/>
            <person name="Kachouri-Lafond R."/>
            <person name="Nishino A."/>
            <person name="Ugolini M."/>
            <person name="Chourrout P."/>
            <person name="Nishida H."/>
            <person name="Aasland R."/>
            <person name="Huzurbazar S."/>
            <person name="Westhof E."/>
            <person name="Delsuc F."/>
            <person name="Lehrach H."/>
            <person name="Reinhardt R."/>
            <person name="Weissenbach J."/>
            <person name="Roy S.W."/>
            <person name="Artiguenave F."/>
            <person name="Postlethwait J.H."/>
            <person name="Manak J.R."/>
            <person name="Thompson E.M."/>
            <person name="Jaillon O."/>
            <person name="Du Pasquier L."/>
            <person name="Boudinot P."/>
            <person name="Liberles D.A."/>
            <person name="Volff J.N."/>
            <person name="Philippe H."/>
            <person name="Lenhard B."/>
            <person name="Roest Crollius H."/>
            <person name="Wincker P."/>
            <person name="Chourrout D."/>
        </authorList>
    </citation>
    <scope>NUCLEOTIDE SEQUENCE [LARGE SCALE GENOMIC DNA]</scope>
</reference>
<evidence type="ECO:0000256" key="8">
    <source>
        <dbReference type="ARBA" id="ARBA00081958"/>
    </source>
</evidence>
<accession>E4XBF2</accession>
<dbReference type="AlphaFoldDB" id="E4XBF2"/>
<keyword evidence="3" id="KW-0678">Repressor</keyword>
<comment type="subunit">
    <text evidence="7">Found in a mRNA splicing-dependent exon junction complex (EJC). Component of the heterotrimeric ASAP (apoptosis- and splicing-associated protein) and PSAP complexes consisting of RNPS1, SAP18 and either ACIN1 or PNN, respectively; the ASAP and PSAP complexes probably are formed mutually exclusive. For the ASAP complex, the association of SAP18 seems to require a preformed RNPS1:ACIN1 complex. Forms a complex with SIN3A and HDAC1. Interacts with SUFU.</text>
</comment>
<dbReference type="EMBL" id="FN653034">
    <property type="protein sequence ID" value="CBY08927.1"/>
    <property type="molecule type" value="Genomic_DNA"/>
</dbReference>
<keyword evidence="5" id="KW-0804">Transcription</keyword>
<dbReference type="InterPro" id="IPR010516">
    <property type="entry name" value="SAP18"/>
</dbReference>
<organism evidence="10">
    <name type="scientific">Oikopleura dioica</name>
    <name type="common">Tunicate</name>
    <dbReference type="NCBI Taxonomy" id="34765"/>
    <lineage>
        <taxon>Eukaryota</taxon>
        <taxon>Metazoa</taxon>
        <taxon>Chordata</taxon>
        <taxon>Tunicata</taxon>
        <taxon>Appendicularia</taxon>
        <taxon>Copelata</taxon>
        <taxon>Oikopleuridae</taxon>
        <taxon>Oikopleura</taxon>
    </lineage>
</organism>
<evidence type="ECO:0000256" key="1">
    <source>
        <dbReference type="ARBA" id="ARBA00009143"/>
    </source>
</evidence>
<comment type="similarity">
    <text evidence="1">Belongs to the SAP18 family.</text>
</comment>
<dbReference type="GO" id="GO:0005634">
    <property type="term" value="C:nucleus"/>
    <property type="evidence" value="ECO:0007669"/>
    <property type="project" value="TreeGrafter"/>
</dbReference>
<evidence type="ECO:0000256" key="2">
    <source>
        <dbReference type="ARBA" id="ARBA00017426"/>
    </source>
</evidence>
<proteinExistence type="inferred from homology"/>
<dbReference type="FunCoup" id="E4XBF2">
    <property type="interactions" value="772"/>
</dbReference>
<dbReference type="PANTHER" id="PTHR13082">
    <property type="entry name" value="SAP18"/>
    <property type="match status" value="1"/>
</dbReference>
<feature type="region of interest" description="Disordered" evidence="9">
    <location>
        <begin position="1"/>
        <end position="27"/>
    </location>
</feature>
<gene>
    <name evidence="10" type="ORF">GSOID_T00006452001</name>
</gene>
<evidence type="ECO:0000313" key="11">
    <source>
        <dbReference type="Proteomes" id="UP000001307"/>
    </source>
</evidence>
<keyword evidence="11" id="KW-1185">Reference proteome</keyword>
<protein>
    <recommendedName>
        <fullName evidence="2">Histone deacetylase complex subunit SAP18</fullName>
    </recommendedName>
    <alternativeName>
        <fullName evidence="6">18 kDa Sin3-associated polypeptide</fullName>
    </alternativeName>
    <alternativeName>
        <fullName evidence="8">Sin3-associated polypeptide p18</fullName>
    </alternativeName>
</protein>
<keyword evidence="4" id="KW-0805">Transcription regulation</keyword>
<feature type="compositionally biased region" description="Basic and acidic residues" evidence="9">
    <location>
        <begin position="16"/>
        <end position="27"/>
    </location>
</feature>
<evidence type="ECO:0000256" key="4">
    <source>
        <dbReference type="ARBA" id="ARBA00023015"/>
    </source>
</evidence>
<dbReference type="Gene3D" id="3.10.20.550">
    <property type="entry name" value="ASAP complex, SAP18 subunit"/>
    <property type="match status" value="1"/>
</dbReference>
<evidence type="ECO:0000256" key="7">
    <source>
        <dbReference type="ARBA" id="ARBA00063057"/>
    </source>
</evidence>
<dbReference type="InterPro" id="IPR042534">
    <property type="entry name" value="SAP18_sf"/>
</dbReference>
<evidence type="ECO:0000313" key="10">
    <source>
        <dbReference type="EMBL" id="CBY08927.1"/>
    </source>
</evidence>